<gene>
    <name evidence="2" type="ORF">IU470_04815</name>
</gene>
<comment type="caution">
    <text evidence="2">The sequence shown here is derived from an EMBL/GenBank/DDBJ whole genome shotgun (WGS) entry which is preliminary data.</text>
</comment>
<dbReference type="RefSeq" id="WP_195031806.1">
    <property type="nucleotide sequence ID" value="NZ_JADLRE010000003.1"/>
</dbReference>
<keyword evidence="3" id="KW-1185">Reference proteome</keyword>
<protein>
    <submittedName>
        <fullName evidence="2">Type IV toxin-antitoxin system AbiEi family antitoxin domain-containing protein</fullName>
    </submittedName>
</protein>
<evidence type="ECO:0000259" key="1">
    <source>
        <dbReference type="Pfam" id="PF13338"/>
    </source>
</evidence>
<proteinExistence type="predicted"/>
<feature type="domain" description="AbiEi antitoxin N-terminal" evidence="1">
    <location>
        <begin position="6"/>
        <end position="37"/>
    </location>
</feature>
<dbReference type="InterPro" id="IPR025159">
    <property type="entry name" value="AbiEi_N"/>
</dbReference>
<organism evidence="2 3">
    <name type="scientific">Nocardia abscessus</name>
    <dbReference type="NCBI Taxonomy" id="120957"/>
    <lineage>
        <taxon>Bacteria</taxon>
        <taxon>Bacillati</taxon>
        <taxon>Actinomycetota</taxon>
        <taxon>Actinomycetes</taxon>
        <taxon>Mycobacteriales</taxon>
        <taxon>Nocardiaceae</taxon>
        <taxon>Nocardia</taxon>
    </lineage>
</organism>
<reference evidence="2 3" key="1">
    <citation type="submission" date="2020-10" db="EMBL/GenBank/DDBJ databases">
        <title>Identification of Nocardia species via Next-generation sequencing and recognition of intraspecies genetic diversity.</title>
        <authorList>
            <person name="Li P."/>
            <person name="Li P."/>
            <person name="Lu B."/>
        </authorList>
    </citation>
    <scope>NUCLEOTIDE SEQUENCE [LARGE SCALE GENOMIC DNA]</scope>
    <source>
        <strain evidence="2 3">N-11</strain>
    </source>
</reference>
<accession>A0ABS0C238</accession>
<dbReference type="Pfam" id="PF13338">
    <property type="entry name" value="AbiEi_4"/>
    <property type="match status" value="1"/>
</dbReference>
<name>A0ABS0C238_9NOCA</name>
<evidence type="ECO:0000313" key="3">
    <source>
        <dbReference type="Proteomes" id="UP000807309"/>
    </source>
</evidence>
<dbReference type="Proteomes" id="UP000807309">
    <property type="component" value="Unassembled WGS sequence"/>
</dbReference>
<dbReference type="EMBL" id="JADLRE010000003">
    <property type="protein sequence ID" value="MBF6224434.1"/>
    <property type="molecule type" value="Genomic_DNA"/>
</dbReference>
<evidence type="ECO:0000313" key="2">
    <source>
        <dbReference type="EMBL" id="MBF6224434.1"/>
    </source>
</evidence>
<sequence>MEAPQLISRKQALASGLSDKALHRLCRTGKWQRLRAGHYLNSPASGLGATGRHLLMTLATAESTSESAITSHCSAAVLHGMATWGIPLDRVHLTRNRINGGRLSRRLVVHSARLEPDEITLVDDIRVTTPARTVLDIARSEGFEQSVALGDSALRQGLTTATELREHLRRARHRPGCRRAALVLDFLDGRSASVGESRSRIMLRQQGFPAPEVQARVFSESEICVGRVDFLFPDYGVIGEFGGKAEHRTASRALLPAEQSVTAEMLREDQLRALGWTVVRWTWDDLSTPGRLAERLHTAFRTAAGDRRSGYWTPTPAF</sequence>